<dbReference type="AlphaFoldDB" id="A0A5S9IJ95"/>
<sequence length="1134" mass="122248">MIKERNKGLALVITMGVLLVLSTTGVTFVRMTSYERTAASNYKDRVEAKLAAFAGIDHAVAVLFEQAKTGSVGQPINGVAVLYPHAPGDTATIDGQQTDIFDLDNAMRGGGEATPPLLSLHDDVQGEFSYSGLVGRRIGTTTIRGTYEDSGNLYGIKITDIGGRLNVNSHISVDQAGNPLANEQIDSNRIMRNLIQTLAGRCGIASGEATTLAAAIRPNDASVPNFNTTSIEALVTDLCTSSTQQARDRFLANVCVNSRIDQNTAKASLVDNSTGNPISPQSLRARDYRTDVAPQFVREMRAPININRASEELVATLIENLKAIPVLLLSRVQRSIDGTFAENTAPGSVEIRKETSIDHRIPRLEVSFTAAQALNIAQFLVGKTYSTSAQINEEIDRIQEIDPSDGVDAGEAALLDSSTFFPAFPTVEVKTLFGGAGVLFGDADADLVRLKILWKRACRDILKSNFNPNVIDNFWNPNLAVRMLGVKSNLFGRDSTSVTGLIVAPLTTPIVNHHTTELTAFDDGVYEITSSSRITANNGQFVAGACTFRSELRLFDVVEHTTQQDFVNGGNFGSDAISFPGRHNTTFISPFAGRVEPRPQLINPINTSNVLFNTGSASESSAPNNSDHFLGSTNRTLTGTKAQQIVKISETNSIDTMIRQENIIGPNASSNIVNDGLVSTARYYNSQDGVIDGLINGITGAPPVRYYSKYALDNASIGSVNSSDSNGNNSARLRDADASGDADAGLSNHRVGNYRGTMEFWIKLAIDGDSPTECGILSFSTVGEEKTGPTDLDDDVENDPGDDDTFREGTQTFLVKDTEGRLKLTRYYYCGYFGKNNGENATIFNRNGDIERRFAKRDVSIDISDWLANTWHHVIISWDDKEDGVGDESNQGPKFEAGNNFANSLSLIVDNQAATDREQSYFGIADRGNGDPRFVVCAERDVFTVGSSNSNVGNGLNYILLNGVFRRQNSVGNTNKFFQHSSGVYLGNATIDNFISYEGNHTRSATLNRFSPTSTYTNSIAINRRGILGTLRWTAYNNSGRYDITQAATVEGSATLNGNGVFAYPASKTDPGGDGSGLPANGSHVANEGDAVVYSITFRTPSNVAGAVGSICAALDSVQVTVINFEHLSFEEIQ</sequence>
<dbReference type="EMBL" id="AP019860">
    <property type="protein sequence ID" value="BBM82402.1"/>
    <property type="molecule type" value="Genomic_DNA"/>
</dbReference>
<evidence type="ECO:0000259" key="2">
    <source>
        <dbReference type="Pfam" id="PF14341"/>
    </source>
</evidence>
<proteinExistence type="predicted"/>
<dbReference type="Pfam" id="PF14341">
    <property type="entry name" value="PilX_N"/>
    <property type="match status" value="1"/>
</dbReference>
<reference evidence="3 4" key="1">
    <citation type="submission" date="2019-08" db="EMBL/GenBank/DDBJ databases">
        <title>Complete genome sequence of Candidatus Uab amorphum.</title>
        <authorList>
            <person name="Shiratori T."/>
            <person name="Suzuki S."/>
            <person name="Kakizawa Y."/>
            <person name="Ishida K."/>
        </authorList>
    </citation>
    <scope>NUCLEOTIDE SEQUENCE [LARGE SCALE GENOMIC DNA]</scope>
    <source>
        <strain evidence="3 4">SRT547</strain>
    </source>
</reference>
<name>A0A5S9IJ95_UABAM</name>
<evidence type="ECO:0000313" key="4">
    <source>
        <dbReference type="Proteomes" id="UP000326354"/>
    </source>
</evidence>
<feature type="region of interest" description="Disordered" evidence="1">
    <location>
        <begin position="783"/>
        <end position="804"/>
    </location>
</feature>
<feature type="compositionally biased region" description="Acidic residues" evidence="1">
    <location>
        <begin position="791"/>
        <end position="804"/>
    </location>
</feature>
<feature type="compositionally biased region" description="Low complexity" evidence="1">
    <location>
        <begin position="719"/>
        <end position="731"/>
    </location>
</feature>
<dbReference type="InterPro" id="IPR025746">
    <property type="entry name" value="PilX_N_dom"/>
</dbReference>
<evidence type="ECO:0000256" key="1">
    <source>
        <dbReference type="SAM" id="MobiDB-lite"/>
    </source>
</evidence>
<protein>
    <recommendedName>
        <fullName evidence="2">Type 4 fimbrial biogenesis protein PilX N-terminal domain-containing protein</fullName>
    </recommendedName>
</protein>
<gene>
    <name evidence="3" type="ORF">UABAM_00745</name>
</gene>
<accession>A0A5S9IJ95</accession>
<feature type="region of interest" description="Disordered" evidence="1">
    <location>
        <begin position="719"/>
        <end position="748"/>
    </location>
</feature>
<dbReference type="RefSeq" id="WP_151966650.1">
    <property type="nucleotide sequence ID" value="NZ_AP019860.1"/>
</dbReference>
<feature type="domain" description="Type 4 fimbrial biogenesis protein PilX N-terminal" evidence="2">
    <location>
        <begin position="7"/>
        <end position="55"/>
    </location>
</feature>
<dbReference type="KEGG" id="uam:UABAM_00745"/>
<evidence type="ECO:0000313" key="3">
    <source>
        <dbReference type="EMBL" id="BBM82402.1"/>
    </source>
</evidence>
<dbReference type="Proteomes" id="UP000326354">
    <property type="component" value="Chromosome"/>
</dbReference>
<organism evidence="3 4">
    <name type="scientific">Uabimicrobium amorphum</name>
    <dbReference type="NCBI Taxonomy" id="2596890"/>
    <lineage>
        <taxon>Bacteria</taxon>
        <taxon>Pseudomonadati</taxon>
        <taxon>Planctomycetota</taxon>
        <taxon>Candidatus Uabimicrobiia</taxon>
        <taxon>Candidatus Uabimicrobiales</taxon>
        <taxon>Candidatus Uabimicrobiaceae</taxon>
        <taxon>Candidatus Uabimicrobium</taxon>
    </lineage>
</organism>
<keyword evidence="4" id="KW-1185">Reference proteome</keyword>